<dbReference type="PANTHER" id="PTHR12526">
    <property type="entry name" value="GLYCOSYLTRANSFERASE"/>
    <property type="match status" value="1"/>
</dbReference>
<evidence type="ECO:0000313" key="3">
    <source>
        <dbReference type="EMBL" id="EBS2695502.1"/>
    </source>
</evidence>
<protein>
    <submittedName>
        <fullName evidence="3">Uncharacterized protein</fullName>
    </submittedName>
</protein>
<gene>
    <name evidence="3" type="ORF">DRY71_22750</name>
</gene>
<feature type="domain" description="Glycosyl transferase family 1" evidence="1">
    <location>
        <begin position="169"/>
        <end position="321"/>
    </location>
</feature>
<feature type="domain" description="Glycosyltransferase subfamily 4-like N-terminal" evidence="2">
    <location>
        <begin position="15"/>
        <end position="166"/>
    </location>
</feature>
<dbReference type="InterPro" id="IPR028098">
    <property type="entry name" value="Glyco_trans_4-like_N"/>
</dbReference>
<dbReference type="GO" id="GO:1901135">
    <property type="term" value="P:carbohydrate derivative metabolic process"/>
    <property type="evidence" value="ECO:0007669"/>
    <property type="project" value="UniProtKB-ARBA"/>
</dbReference>
<proteinExistence type="predicted"/>
<sequence>MKKILIFSYQLLGTGGTESVLNAWSKNLESSADEYHIDLLIYGNNPDHSFLENKKIRTIPIAKGYDKFFVINKIRRIVKSGRYDIIICLGLNLLRAINYATRLLANKPKIIYWTHFRVEPNTFSGKTSRLLKNTDGILSLCEGMTAQFVELGVEKEKIHTIYNPIEKAIFKEKSKSGKRFWYVGRLDENQKRISDLIRVFYILKNEGHTDYTLDILGVGESLYYYVDMVKRFSLQNQVRIHDLWLRKPWEFIDDIDCLILSSNFEGFGLVICEAIARGIPVISSNCPVGPSDIIKPRVNGYLYDVGDLLGLRDKILQFTNEFSNSKEEIANSIDKMYTNNYFLNVKNILDRF</sequence>
<comment type="caution">
    <text evidence="3">The sequence shown here is derived from an EMBL/GenBank/DDBJ whole genome shotgun (WGS) entry which is preliminary data.</text>
</comment>
<evidence type="ECO:0000259" key="1">
    <source>
        <dbReference type="Pfam" id="PF00534"/>
    </source>
</evidence>
<dbReference type="PANTHER" id="PTHR12526:SF630">
    <property type="entry name" value="GLYCOSYLTRANSFERASE"/>
    <property type="match status" value="1"/>
</dbReference>
<dbReference type="CDD" id="cd03811">
    <property type="entry name" value="GT4_GT28_WabH-like"/>
    <property type="match status" value="1"/>
</dbReference>
<accession>A0A5U9KWA1</accession>
<dbReference type="GO" id="GO:0016757">
    <property type="term" value="F:glycosyltransferase activity"/>
    <property type="evidence" value="ECO:0007669"/>
    <property type="project" value="InterPro"/>
</dbReference>
<dbReference type="InterPro" id="IPR001296">
    <property type="entry name" value="Glyco_trans_1"/>
</dbReference>
<dbReference type="EMBL" id="AAGUYM010000036">
    <property type="protein sequence ID" value="EBS2695502.1"/>
    <property type="molecule type" value="Genomic_DNA"/>
</dbReference>
<dbReference type="Proteomes" id="UP000839726">
    <property type="component" value="Unassembled WGS sequence"/>
</dbReference>
<reference evidence="3" key="1">
    <citation type="submission" date="2018-07" db="EMBL/GenBank/DDBJ databases">
        <authorList>
            <person name="Ashton P.M."/>
            <person name="Dallman T."/>
            <person name="Nair S."/>
            <person name="De Pinna E."/>
            <person name="Peters T."/>
            <person name="Grant K."/>
        </authorList>
    </citation>
    <scope>NUCLEOTIDE SEQUENCE [LARGE SCALE GENOMIC DNA]</scope>
    <source>
        <strain evidence="3">436933</strain>
    </source>
</reference>
<dbReference type="AlphaFoldDB" id="A0A5U9KWA1"/>
<name>A0A5U9KWA1_SALNE</name>
<evidence type="ECO:0000259" key="2">
    <source>
        <dbReference type="Pfam" id="PF13439"/>
    </source>
</evidence>
<dbReference type="Pfam" id="PF00534">
    <property type="entry name" value="Glycos_transf_1"/>
    <property type="match status" value="1"/>
</dbReference>
<dbReference type="Pfam" id="PF13439">
    <property type="entry name" value="Glyco_transf_4"/>
    <property type="match status" value="1"/>
</dbReference>
<dbReference type="SUPFAM" id="SSF53756">
    <property type="entry name" value="UDP-Glycosyltransferase/glycogen phosphorylase"/>
    <property type="match status" value="1"/>
</dbReference>
<organism evidence="3">
    <name type="scientific">Salmonella newport</name>
    <dbReference type="NCBI Taxonomy" id="108619"/>
    <lineage>
        <taxon>Bacteria</taxon>
        <taxon>Pseudomonadati</taxon>
        <taxon>Pseudomonadota</taxon>
        <taxon>Gammaproteobacteria</taxon>
        <taxon>Enterobacterales</taxon>
        <taxon>Enterobacteriaceae</taxon>
        <taxon>Salmonella</taxon>
    </lineage>
</organism>
<dbReference type="Gene3D" id="3.40.50.2000">
    <property type="entry name" value="Glycogen Phosphorylase B"/>
    <property type="match status" value="2"/>
</dbReference>